<organism evidence="2 3">
    <name type="scientific">Oryza sativa subsp. japonica</name>
    <name type="common">Rice</name>
    <dbReference type="NCBI Taxonomy" id="39947"/>
    <lineage>
        <taxon>Eukaryota</taxon>
        <taxon>Viridiplantae</taxon>
        <taxon>Streptophyta</taxon>
        <taxon>Embryophyta</taxon>
        <taxon>Tracheophyta</taxon>
        <taxon>Spermatophyta</taxon>
        <taxon>Magnoliopsida</taxon>
        <taxon>Liliopsida</taxon>
        <taxon>Poales</taxon>
        <taxon>Poaceae</taxon>
        <taxon>BOP clade</taxon>
        <taxon>Oryzoideae</taxon>
        <taxon>Oryzeae</taxon>
        <taxon>Oryzinae</taxon>
        <taxon>Oryza</taxon>
        <taxon>Oryza sativa</taxon>
    </lineage>
</organism>
<dbReference type="EMBL" id="AP005197">
    <property type="protein sequence ID" value="BAC45182.1"/>
    <property type="molecule type" value="Genomic_DNA"/>
</dbReference>
<reference evidence="3" key="2">
    <citation type="journal article" date="2008" name="Nucleic Acids Res.">
        <title>The rice annotation project database (RAP-DB): 2008 update.</title>
        <authorList>
            <consortium name="The rice annotation project (RAP)"/>
        </authorList>
    </citation>
    <scope>GENOME REANNOTATION</scope>
    <source>
        <strain evidence="3">cv. Nipponbare</strain>
    </source>
</reference>
<protein>
    <submittedName>
        <fullName evidence="2">Uncharacterized protein</fullName>
    </submittedName>
</protein>
<accession>Q8GVI4</accession>
<dbReference type="AlphaFoldDB" id="Q8GVI4"/>
<evidence type="ECO:0000313" key="3">
    <source>
        <dbReference type="Proteomes" id="UP000000763"/>
    </source>
</evidence>
<dbReference type="Proteomes" id="UP000000763">
    <property type="component" value="Chromosome 7"/>
</dbReference>
<reference evidence="3" key="1">
    <citation type="journal article" date="2005" name="Nature">
        <title>The map-based sequence of the rice genome.</title>
        <authorList>
            <consortium name="International rice genome sequencing project (IRGSP)"/>
            <person name="Matsumoto T."/>
            <person name="Wu J."/>
            <person name="Kanamori H."/>
            <person name="Katayose Y."/>
            <person name="Fujisawa M."/>
            <person name="Namiki N."/>
            <person name="Mizuno H."/>
            <person name="Yamamoto K."/>
            <person name="Antonio B.A."/>
            <person name="Baba T."/>
            <person name="Sakata K."/>
            <person name="Nagamura Y."/>
            <person name="Aoki H."/>
            <person name="Arikawa K."/>
            <person name="Arita K."/>
            <person name="Bito T."/>
            <person name="Chiden Y."/>
            <person name="Fujitsuka N."/>
            <person name="Fukunaka R."/>
            <person name="Hamada M."/>
            <person name="Harada C."/>
            <person name="Hayashi A."/>
            <person name="Hijishita S."/>
            <person name="Honda M."/>
            <person name="Hosokawa S."/>
            <person name="Ichikawa Y."/>
            <person name="Idonuma A."/>
            <person name="Iijima M."/>
            <person name="Ikeda M."/>
            <person name="Ikeno M."/>
            <person name="Ito K."/>
            <person name="Ito S."/>
            <person name="Ito T."/>
            <person name="Ito Y."/>
            <person name="Ito Y."/>
            <person name="Iwabuchi A."/>
            <person name="Kamiya K."/>
            <person name="Karasawa W."/>
            <person name="Kurita K."/>
            <person name="Katagiri S."/>
            <person name="Kikuta A."/>
            <person name="Kobayashi H."/>
            <person name="Kobayashi N."/>
            <person name="Machita K."/>
            <person name="Maehara T."/>
            <person name="Masukawa M."/>
            <person name="Mizubayashi T."/>
            <person name="Mukai Y."/>
            <person name="Nagasaki H."/>
            <person name="Nagata Y."/>
            <person name="Naito S."/>
            <person name="Nakashima M."/>
            <person name="Nakama Y."/>
            <person name="Nakamichi Y."/>
            <person name="Nakamura M."/>
            <person name="Meguro A."/>
            <person name="Negishi M."/>
            <person name="Ohta I."/>
            <person name="Ohta T."/>
            <person name="Okamoto M."/>
            <person name="Ono N."/>
            <person name="Saji S."/>
            <person name="Sakaguchi M."/>
            <person name="Sakai K."/>
            <person name="Shibata M."/>
            <person name="Shimokawa T."/>
            <person name="Song J."/>
            <person name="Takazaki Y."/>
            <person name="Terasawa K."/>
            <person name="Tsugane M."/>
            <person name="Tsuji K."/>
            <person name="Ueda S."/>
            <person name="Waki K."/>
            <person name="Yamagata H."/>
            <person name="Yamamoto M."/>
            <person name="Yamamoto S."/>
            <person name="Yamane H."/>
            <person name="Yoshiki S."/>
            <person name="Yoshihara R."/>
            <person name="Yukawa K."/>
            <person name="Zhong H."/>
            <person name="Yano M."/>
            <person name="Yuan Q."/>
            <person name="Ouyang S."/>
            <person name="Liu J."/>
            <person name="Jones K.M."/>
            <person name="Gansberger K."/>
            <person name="Moffat K."/>
            <person name="Hill J."/>
            <person name="Bera J."/>
            <person name="Fadrosh D."/>
            <person name="Jin S."/>
            <person name="Johri S."/>
            <person name="Kim M."/>
            <person name="Overton L."/>
            <person name="Reardon M."/>
            <person name="Tsitrin T."/>
            <person name="Vuong H."/>
            <person name="Weaver B."/>
            <person name="Ciecko A."/>
            <person name="Tallon L."/>
            <person name="Jackson J."/>
            <person name="Pai G."/>
            <person name="Aken S.V."/>
            <person name="Utterback T."/>
            <person name="Reidmuller S."/>
            <person name="Feldblyum T."/>
            <person name="Hsiao J."/>
            <person name="Zismann V."/>
            <person name="Iobst S."/>
            <person name="de Vazeille A.R."/>
            <person name="Buell C.R."/>
            <person name="Ying K."/>
            <person name="Li Y."/>
            <person name="Lu T."/>
            <person name="Huang Y."/>
            <person name="Zhao Q."/>
            <person name="Feng Q."/>
            <person name="Zhang L."/>
            <person name="Zhu J."/>
            <person name="Weng Q."/>
            <person name="Mu J."/>
            <person name="Lu Y."/>
            <person name="Fan D."/>
            <person name="Liu Y."/>
            <person name="Guan J."/>
            <person name="Zhang Y."/>
            <person name="Yu S."/>
            <person name="Liu X."/>
            <person name="Zhang Y."/>
            <person name="Hong G."/>
            <person name="Han B."/>
            <person name="Choisne N."/>
            <person name="Demange N."/>
            <person name="Orjeda G."/>
            <person name="Samain S."/>
            <person name="Cattolico L."/>
            <person name="Pelletier E."/>
            <person name="Couloux A."/>
            <person name="Segurens B."/>
            <person name="Wincker P."/>
            <person name="D'Hont A."/>
            <person name="Scarpelli C."/>
            <person name="Weissenbach J."/>
            <person name="Salanoubat M."/>
            <person name="Quetier F."/>
            <person name="Yu Y."/>
            <person name="Kim H.R."/>
            <person name="Rambo T."/>
            <person name="Currie J."/>
            <person name="Collura K."/>
            <person name="Luo M."/>
            <person name="Yang T."/>
            <person name="Ammiraju J.S.S."/>
            <person name="Engler F."/>
            <person name="Soderlund C."/>
            <person name="Wing R.A."/>
            <person name="Palmer L.E."/>
            <person name="de la Bastide M."/>
            <person name="Spiegel L."/>
            <person name="Nascimento L."/>
            <person name="Zutavern T."/>
            <person name="O'Shaughnessy A."/>
            <person name="Dike S."/>
            <person name="Dedhia N."/>
            <person name="Preston R."/>
            <person name="Balija V."/>
            <person name="McCombie W.R."/>
            <person name="Chow T."/>
            <person name="Chen H."/>
            <person name="Chung M."/>
            <person name="Chen C."/>
            <person name="Shaw J."/>
            <person name="Wu H."/>
            <person name="Hsiao K."/>
            <person name="Chao Y."/>
            <person name="Chu M."/>
            <person name="Cheng C."/>
            <person name="Hour A."/>
            <person name="Lee P."/>
            <person name="Lin S."/>
            <person name="Lin Y."/>
            <person name="Liou J."/>
            <person name="Liu S."/>
            <person name="Hsing Y."/>
            <person name="Raghuvanshi S."/>
            <person name="Mohanty A."/>
            <person name="Bharti A.K."/>
            <person name="Gaur A."/>
            <person name="Gupta V."/>
            <person name="Kumar D."/>
            <person name="Ravi V."/>
            <person name="Vij S."/>
            <person name="Kapur A."/>
            <person name="Khurana P."/>
            <person name="Khurana P."/>
            <person name="Khurana J.P."/>
            <person name="Tyagi A.K."/>
            <person name="Gaikwad K."/>
            <person name="Singh A."/>
            <person name="Dalal V."/>
            <person name="Srivastava S."/>
            <person name="Dixit A."/>
            <person name="Pal A.K."/>
            <person name="Ghazi I.A."/>
            <person name="Yadav M."/>
            <person name="Pandit A."/>
            <person name="Bhargava A."/>
            <person name="Sureshbabu K."/>
            <person name="Batra K."/>
            <person name="Sharma T.R."/>
            <person name="Mohapatra T."/>
            <person name="Singh N.K."/>
            <person name="Messing J."/>
            <person name="Nelson A.B."/>
            <person name="Fuks G."/>
            <person name="Kavchok S."/>
            <person name="Keizer G."/>
            <person name="Linton E."/>
            <person name="Llaca V."/>
            <person name="Song R."/>
            <person name="Tanyolac B."/>
            <person name="Young S."/>
            <person name="Ho-Il K."/>
            <person name="Hahn J.H."/>
            <person name="Sangsakoo G."/>
            <person name="Vanavichit A."/>
            <person name="de Mattos Luiz.A.T."/>
            <person name="Zimmer P.D."/>
            <person name="Malone G."/>
            <person name="Dellagostin O."/>
            <person name="de Oliveira A.C."/>
            <person name="Bevan M."/>
            <person name="Bancroft I."/>
            <person name="Minx P."/>
            <person name="Cordum H."/>
            <person name="Wilson R."/>
            <person name="Cheng Z."/>
            <person name="Jin W."/>
            <person name="Jiang J."/>
            <person name="Leong S.A."/>
            <person name="Iwama H."/>
            <person name="Gojobori T."/>
            <person name="Itoh T."/>
            <person name="Niimura Y."/>
            <person name="Fujii Y."/>
            <person name="Habara T."/>
            <person name="Sakai H."/>
            <person name="Sato Y."/>
            <person name="Wilson G."/>
            <person name="Kumar K."/>
            <person name="McCouch S."/>
            <person name="Juretic N."/>
            <person name="Hoen D."/>
            <person name="Wright S."/>
            <person name="Bruskiewich R."/>
            <person name="Bureau T."/>
            <person name="Miyao A."/>
            <person name="Hirochika H."/>
            <person name="Nishikawa T."/>
            <person name="Kadowaki K."/>
            <person name="Sugiura M."/>
            <person name="Burr B."/>
            <person name="Sasaki T."/>
        </authorList>
    </citation>
    <scope>NUCLEOTIDE SEQUENCE [LARGE SCALE GENOMIC DNA]</scope>
    <source>
        <strain evidence="3">cv. Nipponbare</strain>
    </source>
</reference>
<feature type="region of interest" description="Disordered" evidence="1">
    <location>
        <begin position="1"/>
        <end position="39"/>
    </location>
</feature>
<gene>
    <name evidence="2" type="primary">P0592C06.116</name>
</gene>
<proteinExistence type="predicted"/>
<feature type="region of interest" description="Disordered" evidence="1">
    <location>
        <begin position="79"/>
        <end position="113"/>
    </location>
</feature>
<evidence type="ECO:0000313" key="2">
    <source>
        <dbReference type="EMBL" id="BAC45182.1"/>
    </source>
</evidence>
<evidence type="ECO:0000256" key="1">
    <source>
        <dbReference type="SAM" id="MobiDB-lite"/>
    </source>
</evidence>
<name>Q8GVI4_ORYSJ</name>
<sequence>MTGHEVEWEDDVFMGGDVGGIDGQKARPAQARPISHRAGTARAVPAHGLRLPPRHGPPAVGPCRAGPKAQVAHRLACGPSCRAGPAVPGRPNVPVERPRHGPVVGPGRHGPDP</sequence>